<evidence type="ECO:0000256" key="1">
    <source>
        <dbReference type="SAM" id="Phobius"/>
    </source>
</evidence>
<dbReference type="AlphaFoldDB" id="A0A7X9QHD2"/>
<feature type="transmembrane region" description="Helical" evidence="1">
    <location>
        <begin position="54"/>
        <end position="79"/>
    </location>
</feature>
<dbReference type="EMBL" id="JABASA010000008">
    <property type="protein sequence ID" value="NMD49045.1"/>
    <property type="molecule type" value="Genomic_DNA"/>
</dbReference>
<accession>A0A7X9QHD2</accession>
<keyword evidence="1" id="KW-1133">Transmembrane helix</keyword>
<evidence type="ECO:0000313" key="3">
    <source>
        <dbReference type="Proteomes" id="UP000532121"/>
    </source>
</evidence>
<feature type="transmembrane region" description="Helical" evidence="1">
    <location>
        <begin position="233"/>
        <end position="257"/>
    </location>
</feature>
<organism evidence="2 3">
    <name type="scientific">Streptococcus ratti</name>
    <dbReference type="NCBI Taxonomy" id="1341"/>
    <lineage>
        <taxon>Bacteria</taxon>
        <taxon>Bacillati</taxon>
        <taxon>Bacillota</taxon>
        <taxon>Bacilli</taxon>
        <taxon>Lactobacillales</taxon>
        <taxon>Streptococcaceae</taxon>
        <taxon>Streptococcus</taxon>
    </lineage>
</organism>
<sequence>MFGKLLKYEFKSVGAWFFGLYGLAIFISLGLGLWFRHNIGIHKETIFNSNTQDILLFALSSSLAAVFIAIFIATLLIIIRRFYNNIFGREGYLTLTLPVSTHKTILAKLLTGFIWNVCSTMIFIISVALLAFPALHRVQPSELSDLINSAKELFFSLKFGLLAFLLIAGIFTSILEIYFAISLGQLFQDYRGLLAFAFYFVINLIRSFLSYLTAGAEGGLNFLFLSNNYDDHYYLFLNIIVTIIYGIIFYFGTHYIIKNKLNIQ</sequence>
<evidence type="ECO:0000313" key="2">
    <source>
        <dbReference type="EMBL" id="NMD49045.1"/>
    </source>
</evidence>
<feature type="transmembrane region" description="Helical" evidence="1">
    <location>
        <begin position="12"/>
        <end position="34"/>
    </location>
</feature>
<feature type="transmembrane region" description="Helical" evidence="1">
    <location>
        <begin position="155"/>
        <end position="181"/>
    </location>
</feature>
<protein>
    <submittedName>
        <fullName evidence="2">Permease</fullName>
    </submittedName>
</protein>
<dbReference type="RefSeq" id="WP_193523409.1">
    <property type="nucleotide sequence ID" value="NZ_JABASA010000008.1"/>
</dbReference>
<feature type="transmembrane region" description="Helical" evidence="1">
    <location>
        <begin position="193"/>
        <end position="213"/>
    </location>
</feature>
<reference evidence="2 3" key="1">
    <citation type="submission" date="2020-04" db="EMBL/GenBank/DDBJ databases">
        <title>MicrobeNet Type strains.</title>
        <authorList>
            <person name="Nicholson A.C."/>
        </authorList>
    </citation>
    <scope>NUCLEOTIDE SEQUENCE [LARGE SCALE GENOMIC DNA]</scope>
    <source>
        <strain evidence="2 3">DSM 22768</strain>
    </source>
</reference>
<keyword evidence="1" id="KW-0472">Membrane</keyword>
<dbReference type="Proteomes" id="UP000532121">
    <property type="component" value="Unassembled WGS sequence"/>
</dbReference>
<feature type="transmembrane region" description="Helical" evidence="1">
    <location>
        <begin position="113"/>
        <end position="135"/>
    </location>
</feature>
<comment type="caution">
    <text evidence="2">The sequence shown here is derived from an EMBL/GenBank/DDBJ whole genome shotgun (WGS) entry which is preliminary data.</text>
</comment>
<gene>
    <name evidence="2" type="ORF">HHO37_05020</name>
</gene>
<keyword evidence="1" id="KW-0812">Transmembrane</keyword>
<name>A0A7X9QHD2_STRRT</name>
<proteinExistence type="predicted"/>